<keyword evidence="1" id="KW-0175">Coiled coil</keyword>
<organism evidence="2 3">
    <name type="scientific">Blyttiomyces helicus</name>
    <dbReference type="NCBI Taxonomy" id="388810"/>
    <lineage>
        <taxon>Eukaryota</taxon>
        <taxon>Fungi</taxon>
        <taxon>Fungi incertae sedis</taxon>
        <taxon>Chytridiomycota</taxon>
        <taxon>Chytridiomycota incertae sedis</taxon>
        <taxon>Chytridiomycetes</taxon>
        <taxon>Chytridiomycetes incertae sedis</taxon>
        <taxon>Blyttiomyces</taxon>
    </lineage>
</organism>
<evidence type="ECO:0000256" key="1">
    <source>
        <dbReference type="SAM" id="Coils"/>
    </source>
</evidence>
<proteinExistence type="predicted"/>
<feature type="coiled-coil region" evidence="1">
    <location>
        <begin position="173"/>
        <end position="200"/>
    </location>
</feature>
<dbReference type="EMBL" id="KZ998228">
    <property type="protein sequence ID" value="RKO86403.1"/>
    <property type="molecule type" value="Genomic_DNA"/>
</dbReference>
<evidence type="ECO:0000313" key="3">
    <source>
        <dbReference type="Proteomes" id="UP000269721"/>
    </source>
</evidence>
<reference evidence="3" key="1">
    <citation type="journal article" date="2018" name="Nat. Microbiol.">
        <title>Leveraging single-cell genomics to expand the fungal tree of life.</title>
        <authorList>
            <person name="Ahrendt S.R."/>
            <person name="Quandt C.A."/>
            <person name="Ciobanu D."/>
            <person name="Clum A."/>
            <person name="Salamov A."/>
            <person name="Andreopoulos B."/>
            <person name="Cheng J.F."/>
            <person name="Woyke T."/>
            <person name="Pelin A."/>
            <person name="Henrissat B."/>
            <person name="Reynolds N.K."/>
            <person name="Benny G.L."/>
            <person name="Smith M.E."/>
            <person name="James T.Y."/>
            <person name="Grigoriev I.V."/>
        </authorList>
    </citation>
    <scope>NUCLEOTIDE SEQUENCE [LARGE SCALE GENOMIC DNA]</scope>
</reference>
<protein>
    <submittedName>
        <fullName evidence="2">Uncharacterized protein</fullName>
    </submittedName>
</protein>
<dbReference type="AlphaFoldDB" id="A0A4P9W521"/>
<feature type="coiled-coil region" evidence="1">
    <location>
        <begin position="224"/>
        <end position="254"/>
    </location>
</feature>
<sequence length="259" mass="29638">MPLQDAVERHFCRNHANKVSSDELQFSVQGTPPNVANFAWELRQQAKDRDSHVGTMMWDGISLFPGELDVDDVREVPTDSVQGTPPNVANFAWELRQQAKDRDSHVGTMMWDGISLFPGEIDVDDVREVPTEPVHPDLEECPPPYTIGSVSSSLRTVFTGQSLVQQAAPLVQESRAKNRLEREQEERTIALERMQEEKRIALLHQQMALERVQEEKRIALLHQQMALEREQMALEREQMALERAQVEHARWRQDNAGGE</sequence>
<accession>A0A4P9W521</accession>
<dbReference type="Proteomes" id="UP000269721">
    <property type="component" value="Unassembled WGS sequence"/>
</dbReference>
<evidence type="ECO:0000313" key="2">
    <source>
        <dbReference type="EMBL" id="RKO86403.1"/>
    </source>
</evidence>
<name>A0A4P9W521_9FUNG</name>
<keyword evidence="3" id="KW-1185">Reference proteome</keyword>
<gene>
    <name evidence="2" type="ORF">BDK51DRAFT_34141</name>
</gene>